<feature type="binding site" evidence="7">
    <location>
        <begin position="110"/>
        <end position="112"/>
    </location>
    <ligand>
        <name>FMN</name>
        <dbReference type="ChEBI" id="CHEBI:58210"/>
    </ligand>
</feature>
<keyword evidence="4" id="KW-0560">Oxidoreductase</keyword>
<comment type="caution">
    <text evidence="10">The sequence shown here is derived from an EMBL/GenBank/DDBJ whole genome shotgun (WGS) entry which is preliminary data.</text>
</comment>
<feature type="binding site" evidence="7">
    <location>
        <position position="187"/>
    </location>
    <ligand>
        <name>FMN</name>
        <dbReference type="ChEBI" id="CHEBI:58210"/>
    </ligand>
</feature>
<evidence type="ECO:0000256" key="2">
    <source>
        <dbReference type="ARBA" id="ARBA00022630"/>
    </source>
</evidence>
<dbReference type="PANTHER" id="PTHR10578">
    <property type="entry name" value="S -2-HYDROXY-ACID OXIDASE-RELATED"/>
    <property type="match status" value="1"/>
</dbReference>
<evidence type="ECO:0000313" key="11">
    <source>
        <dbReference type="Proteomes" id="UP000461670"/>
    </source>
</evidence>
<name>A0A7V8JPI8_9BURK</name>
<organism evidence="10 11">
    <name type="scientific">Paracidovorax wautersii</name>
    <dbReference type="NCBI Taxonomy" id="1177982"/>
    <lineage>
        <taxon>Bacteria</taxon>
        <taxon>Pseudomonadati</taxon>
        <taxon>Pseudomonadota</taxon>
        <taxon>Betaproteobacteria</taxon>
        <taxon>Burkholderiales</taxon>
        <taxon>Comamonadaceae</taxon>
        <taxon>Paracidovorax</taxon>
    </lineage>
</organism>
<evidence type="ECO:0000313" key="10">
    <source>
        <dbReference type="EMBL" id="KAF1019753.1"/>
    </source>
</evidence>
<feature type="region of interest" description="Disordered" evidence="8">
    <location>
        <begin position="1"/>
        <end position="26"/>
    </location>
</feature>
<keyword evidence="2 7" id="KW-0285">Flavoprotein</keyword>
<dbReference type="InterPro" id="IPR000262">
    <property type="entry name" value="FMN-dep_DH"/>
</dbReference>
<dbReference type="InterPro" id="IPR013785">
    <property type="entry name" value="Aldolase_TIM"/>
</dbReference>
<dbReference type="PROSITE" id="PS00557">
    <property type="entry name" value="FMN_HYDROXY_ACID_DH_1"/>
    <property type="match status" value="1"/>
</dbReference>
<feature type="binding site" evidence="7">
    <location>
        <position position="161"/>
    </location>
    <ligand>
        <name>glyoxylate</name>
        <dbReference type="ChEBI" id="CHEBI:36655"/>
    </ligand>
</feature>
<dbReference type="AlphaFoldDB" id="A0A7V8JPI8"/>
<evidence type="ECO:0000259" key="9">
    <source>
        <dbReference type="PROSITE" id="PS51349"/>
    </source>
</evidence>
<evidence type="ECO:0000256" key="4">
    <source>
        <dbReference type="ARBA" id="ARBA00023002"/>
    </source>
</evidence>
<feature type="domain" description="FMN hydroxy acid dehydrogenase" evidence="9">
    <location>
        <begin position="31"/>
        <end position="414"/>
    </location>
</feature>
<dbReference type="PANTHER" id="PTHR10578:SF107">
    <property type="entry name" value="2-HYDROXYACID OXIDASE 1"/>
    <property type="match status" value="1"/>
</dbReference>
<dbReference type="PIRSF" id="PIRSF000138">
    <property type="entry name" value="Al-hdrx_acd_dh"/>
    <property type="match status" value="1"/>
</dbReference>
<feature type="binding site" evidence="7">
    <location>
        <position position="159"/>
    </location>
    <ligand>
        <name>FMN</name>
        <dbReference type="ChEBI" id="CHEBI:58210"/>
    </ligand>
</feature>
<evidence type="ECO:0000256" key="3">
    <source>
        <dbReference type="ARBA" id="ARBA00022643"/>
    </source>
</evidence>
<feature type="binding site" evidence="7">
    <location>
        <position position="308"/>
    </location>
    <ligand>
        <name>FMN</name>
        <dbReference type="ChEBI" id="CHEBI:58210"/>
    </ligand>
</feature>
<evidence type="ECO:0000256" key="8">
    <source>
        <dbReference type="SAM" id="MobiDB-lite"/>
    </source>
</evidence>
<dbReference type="InterPro" id="IPR008259">
    <property type="entry name" value="FMN_hydac_DH_AS"/>
</dbReference>
<keyword evidence="3 7" id="KW-0288">FMN</keyword>
<feature type="binding site" evidence="7">
    <location>
        <position position="196"/>
    </location>
    <ligand>
        <name>glyoxylate</name>
        <dbReference type="ChEBI" id="CHEBI:36655"/>
    </ligand>
</feature>
<dbReference type="EMBL" id="WNDQ01000048">
    <property type="protein sequence ID" value="KAF1019753.1"/>
    <property type="molecule type" value="Genomic_DNA"/>
</dbReference>
<feature type="binding site" evidence="7">
    <location>
        <position position="310"/>
    </location>
    <ligand>
        <name>glyoxylate</name>
        <dbReference type="ChEBI" id="CHEBI:36655"/>
    </ligand>
</feature>
<dbReference type="SUPFAM" id="SSF51395">
    <property type="entry name" value="FMN-linked oxidoreductases"/>
    <property type="match status" value="1"/>
</dbReference>
<dbReference type="InterPro" id="IPR012133">
    <property type="entry name" value="Alpha-hydoxy_acid_DH_FMN"/>
</dbReference>
<dbReference type="GO" id="GO:0010181">
    <property type="term" value="F:FMN binding"/>
    <property type="evidence" value="ECO:0007669"/>
    <property type="project" value="InterPro"/>
</dbReference>
<protein>
    <submittedName>
        <fullName evidence="10">(S)-mandelate dehydrogenase</fullName>
    </submittedName>
</protein>
<evidence type="ECO:0000256" key="5">
    <source>
        <dbReference type="ARBA" id="ARBA00024042"/>
    </source>
</evidence>
<reference evidence="11" key="1">
    <citation type="journal article" date="2020" name="MBio">
        <title>Horizontal gene transfer to a defensive symbiont with a reduced genome amongst a multipartite beetle microbiome.</title>
        <authorList>
            <person name="Waterworth S.C."/>
            <person name="Florez L.V."/>
            <person name="Rees E.R."/>
            <person name="Hertweck C."/>
            <person name="Kaltenpoth M."/>
            <person name="Kwan J.C."/>
        </authorList>
    </citation>
    <scope>NUCLEOTIDE SEQUENCE [LARGE SCALE GENOMIC DNA]</scope>
</reference>
<accession>A0A7V8JPI8</accession>
<feature type="active site" description="Proton acceptor" evidence="6">
    <location>
        <position position="310"/>
    </location>
</feature>
<dbReference type="Proteomes" id="UP000461670">
    <property type="component" value="Unassembled WGS sequence"/>
</dbReference>
<dbReference type="Pfam" id="PF01070">
    <property type="entry name" value="FMN_dh"/>
    <property type="match status" value="1"/>
</dbReference>
<feature type="compositionally biased region" description="Low complexity" evidence="8">
    <location>
        <begin position="8"/>
        <end position="26"/>
    </location>
</feature>
<dbReference type="PROSITE" id="PS51349">
    <property type="entry name" value="FMN_HYDROXY_ACID_DH_2"/>
    <property type="match status" value="1"/>
</dbReference>
<feature type="binding site" evidence="7">
    <location>
        <begin position="363"/>
        <end position="364"/>
    </location>
    <ligand>
        <name>FMN</name>
        <dbReference type="ChEBI" id="CHEBI:58210"/>
    </ligand>
</feature>
<evidence type="ECO:0000256" key="6">
    <source>
        <dbReference type="PIRSR" id="PIRSR000138-1"/>
    </source>
</evidence>
<comment type="cofactor">
    <cofactor evidence="1">
        <name>FMN</name>
        <dbReference type="ChEBI" id="CHEBI:58210"/>
    </cofactor>
</comment>
<feature type="binding site" evidence="7">
    <location>
        <position position="139"/>
    </location>
    <ligand>
        <name>FMN</name>
        <dbReference type="ChEBI" id="CHEBI:58210"/>
    </ligand>
</feature>
<feature type="binding site" evidence="7">
    <location>
        <begin position="340"/>
        <end position="344"/>
    </location>
    <ligand>
        <name>FMN</name>
        <dbReference type="ChEBI" id="CHEBI:58210"/>
    </ligand>
</feature>
<feature type="binding site" evidence="7">
    <location>
        <position position="286"/>
    </location>
    <ligand>
        <name>FMN</name>
        <dbReference type="ChEBI" id="CHEBI:58210"/>
    </ligand>
</feature>
<dbReference type="GO" id="GO:0016491">
    <property type="term" value="F:oxidoreductase activity"/>
    <property type="evidence" value="ECO:0007669"/>
    <property type="project" value="UniProtKB-KW"/>
</dbReference>
<feature type="binding site" evidence="7">
    <location>
        <position position="313"/>
    </location>
    <ligand>
        <name>glyoxylate</name>
        <dbReference type="ChEBI" id="CHEBI:36655"/>
    </ligand>
</feature>
<sequence>MTSPPQRPLSAARQSASPPLAAAPAARPLPRACRGVLSLDDFERRARRHLPRPIHAYVSGGVEDNHARAENRRAFADLALRPRVLTGVARRDLGFELFGRRYSAPIGLAPMGIAALSAYRGDLVLAQAGDEASVPAIMSGSSLIRLEDVMRIAPHTWFQAYLPGDLAQIDALLARVEAAGVRTLVITVDTPVAANRENNVRAGFSTPLRPSLALAWQGLSHPRWLFGTFLKTLLRHGMPHFENNHAHRGTPILSPSVLRDFPDRAHLDWTHQAAIRRRWPGTLVIKGILTPEDAAIARDHGADGLIVSNHGGRQLDGAVAPLRVLPGIVRAVPDLPVMLDSGVRRGTDAIKALALGARCVFVGRPFNYAAAIGGLAGVAHAIALLREEISHDMAMLGLARLADITPACVRHTAAWDEFPSTQTHA</sequence>
<feature type="binding site" evidence="7">
    <location>
        <position position="57"/>
    </location>
    <ligand>
        <name>glyoxylate</name>
        <dbReference type="ChEBI" id="CHEBI:36655"/>
    </ligand>
</feature>
<evidence type="ECO:0000256" key="1">
    <source>
        <dbReference type="ARBA" id="ARBA00001917"/>
    </source>
</evidence>
<dbReference type="InterPro" id="IPR037396">
    <property type="entry name" value="FMN_HAD"/>
</dbReference>
<dbReference type="CDD" id="cd02809">
    <property type="entry name" value="alpha_hydroxyacid_oxid_FMN"/>
    <property type="match status" value="1"/>
</dbReference>
<comment type="similarity">
    <text evidence="5">Belongs to the FMN-dependent alpha-hydroxy acid dehydrogenase family.</text>
</comment>
<proteinExistence type="inferred from homology"/>
<evidence type="ECO:0000256" key="7">
    <source>
        <dbReference type="PIRSR" id="PIRSR000138-2"/>
    </source>
</evidence>
<gene>
    <name evidence="10" type="primary">mdlB_2</name>
    <name evidence="10" type="ORF">GAK30_02915</name>
</gene>
<dbReference type="Gene3D" id="3.20.20.70">
    <property type="entry name" value="Aldolase class I"/>
    <property type="match status" value="1"/>
</dbReference>